<reference evidence="14" key="1">
    <citation type="journal article" date="2019" name="Int. J. Syst. Evol. Microbiol.">
        <title>The Global Catalogue of Microorganisms (GCM) 10K type strain sequencing project: providing services to taxonomists for standard genome sequencing and annotation.</title>
        <authorList>
            <consortium name="The Broad Institute Genomics Platform"/>
            <consortium name="The Broad Institute Genome Sequencing Center for Infectious Disease"/>
            <person name="Wu L."/>
            <person name="Ma J."/>
        </authorList>
    </citation>
    <scope>NUCLEOTIDE SEQUENCE [LARGE SCALE GENOMIC DNA]</scope>
    <source>
        <strain evidence="14">KCTC 42953</strain>
    </source>
</reference>
<evidence type="ECO:0000256" key="11">
    <source>
        <dbReference type="SAM" id="Phobius"/>
    </source>
</evidence>
<dbReference type="RefSeq" id="WP_077410450.1">
    <property type="nucleotide sequence ID" value="NZ_JBHRTS010000002.1"/>
</dbReference>
<dbReference type="SUPFAM" id="SSF54523">
    <property type="entry name" value="Pili subunits"/>
    <property type="match status" value="1"/>
</dbReference>
<evidence type="ECO:0000256" key="8">
    <source>
        <dbReference type="ARBA" id="ARBA00023136"/>
    </source>
</evidence>
<evidence type="ECO:0000256" key="3">
    <source>
        <dbReference type="ARBA" id="ARBA00022475"/>
    </source>
</evidence>
<dbReference type="Proteomes" id="UP001595533">
    <property type="component" value="Unassembled WGS sequence"/>
</dbReference>
<evidence type="ECO:0000256" key="9">
    <source>
        <dbReference type="ARBA" id="ARBA00025772"/>
    </source>
</evidence>
<keyword evidence="14" id="KW-1185">Reference proteome</keyword>
<proteinExistence type="inferred from homology"/>
<evidence type="ECO:0000256" key="7">
    <source>
        <dbReference type="ARBA" id="ARBA00022989"/>
    </source>
</evidence>
<evidence type="ECO:0000256" key="10">
    <source>
        <dbReference type="ARBA" id="ARBA00030775"/>
    </source>
</evidence>
<accession>A0ABV7JBG0</accession>
<dbReference type="Pfam" id="PF12019">
    <property type="entry name" value="GspH"/>
    <property type="match status" value="1"/>
</dbReference>
<dbReference type="Gene3D" id="3.55.40.10">
    <property type="entry name" value="minor pseudopilin epsh domain"/>
    <property type="match status" value="1"/>
</dbReference>
<feature type="transmembrane region" description="Helical" evidence="11">
    <location>
        <begin position="12"/>
        <end position="32"/>
    </location>
</feature>
<keyword evidence="5" id="KW-0997">Cell inner membrane</keyword>
<dbReference type="InterPro" id="IPR022346">
    <property type="entry name" value="T2SS_GspH"/>
</dbReference>
<keyword evidence="3" id="KW-1003">Cell membrane</keyword>
<dbReference type="NCBIfam" id="TIGR02532">
    <property type="entry name" value="IV_pilin_GFxxxE"/>
    <property type="match status" value="1"/>
</dbReference>
<name>A0ABV7JBG0_9GAMM</name>
<gene>
    <name evidence="13" type="ORF">ACFODZ_04765</name>
</gene>
<evidence type="ECO:0000256" key="6">
    <source>
        <dbReference type="ARBA" id="ARBA00022692"/>
    </source>
</evidence>
<comment type="caution">
    <text evidence="13">The sequence shown here is derived from an EMBL/GenBank/DDBJ whole genome shotgun (WGS) entry which is preliminary data.</text>
</comment>
<evidence type="ECO:0000259" key="12">
    <source>
        <dbReference type="Pfam" id="PF12019"/>
    </source>
</evidence>
<protein>
    <recommendedName>
        <fullName evidence="2">Type II secretion system protein H</fullName>
    </recommendedName>
    <alternativeName>
        <fullName evidence="10">General secretion pathway protein H</fullName>
    </alternativeName>
</protein>
<sequence length="159" mass="17345">MHNNHCKQKGFTLVELIITLLIGSLLLAWGVPEYRELKARRMVTDITNEIVTSFTQARAEAVRYGNNVVVSPNGTWQNGWTITAQGVDGNNDELLAIQDPIDPMVQVSQTGPLVGDVIFNRIGGLEGGLEGEITLVHQTNSTYKRTVSIGLSGSARVQQ</sequence>
<keyword evidence="6 11" id="KW-0812">Transmembrane</keyword>
<comment type="subcellular location">
    <subcellularLocation>
        <location evidence="1">Cell inner membrane</location>
        <topology evidence="1">Single-pass membrane protein</topology>
    </subcellularLocation>
</comment>
<evidence type="ECO:0000256" key="4">
    <source>
        <dbReference type="ARBA" id="ARBA00022481"/>
    </source>
</evidence>
<evidence type="ECO:0000256" key="2">
    <source>
        <dbReference type="ARBA" id="ARBA00021549"/>
    </source>
</evidence>
<evidence type="ECO:0000313" key="14">
    <source>
        <dbReference type="Proteomes" id="UP001595533"/>
    </source>
</evidence>
<feature type="domain" description="General secretion pathway GspH" evidence="12">
    <location>
        <begin position="47"/>
        <end position="153"/>
    </location>
</feature>
<comment type="similarity">
    <text evidence="9">Belongs to the GSP H family.</text>
</comment>
<keyword evidence="4" id="KW-0488">Methylation</keyword>
<evidence type="ECO:0000313" key="13">
    <source>
        <dbReference type="EMBL" id="MFC3193553.1"/>
    </source>
</evidence>
<keyword evidence="8 11" id="KW-0472">Membrane</keyword>
<evidence type="ECO:0000256" key="1">
    <source>
        <dbReference type="ARBA" id="ARBA00004377"/>
    </source>
</evidence>
<dbReference type="InterPro" id="IPR045584">
    <property type="entry name" value="Pilin-like"/>
</dbReference>
<evidence type="ECO:0000256" key="5">
    <source>
        <dbReference type="ARBA" id="ARBA00022519"/>
    </source>
</evidence>
<dbReference type="Pfam" id="PF07963">
    <property type="entry name" value="N_methyl"/>
    <property type="match status" value="1"/>
</dbReference>
<organism evidence="13 14">
    <name type="scientific">Marinicella sediminis</name>
    <dbReference type="NCBI Taxonomy" id="1792834"/>
    <lineage>
        <taxon>Bacteria</taxon>
        <taxon>Pseudomonadati</taxon>
        <taxon>Pseudomonadota</taxon>
        <taxon>Gammaproteobacteria</taxon>
        <taxon>Lysobacterales</taxon>
        <taxon>Marinicellaceae</taxon>
        <taxon>Marinicella</taxon>
    </lineage>
</organism>
<keyword evidence="7 11" id="KW-1133">Transmembrane helix</keyword>
<dbReference type="EMBL" id="JBHRTS010000002">
    <property type="protein sequence ID" value="MFC3193553.1"/>
    <property type="molecule type" value="Genomic_DNA"/>
</dbReference>
<dbReference type="InterPro" id="IPR012902">
    <property type="entry name" value="N_methyl_site"/>
</dbReference>